<feature type="binding site" evidence="7">
    <location>
        <begin position="308"/>
        <end position="312"/>
    </location>
    <ligand>
        <name>FMN</name>
        <dbReference type="ChEBI" id="CHEBI:58210"/>
    </ligand>
</feature>
<evidence type="ECO:0000256" key="3">
    <source>
        <dbReference type="ARBA" id="ARBA00013036"/>
    </source>
</evidence>
<accession>A0A8F9TU45</accession>
<dbReference type="AlphaFoldDB" id="A0A8F9TU45"/>
<reference evidence="9" key="1">
    <citation type="submission" date="2021-08" db="EMBL/GenBank/DDBJ databases">
        <title>Genome of a novel bacterium of the phylum Verrucomicrobia, Oleiharenicola sp. KSB-15.</title>
        <authorList>
            <person name="Chung J.-H."/>
            <person name="Ahn J.-H."/>
            <person name="Yoon Y."/>
            <person name="Kim D.-Y."/>
            <person name="An S.-H."/>
            <person name="Park I."/>
            <person name="Yeon J."/>
        </authorList>
    </citation>
    <scope>NUCLEOTIDE SEQUENCE</scope>
    <source>
        <strain evidence="9">KSB-15</strain>
    </source>
</reference>
<dbReference type="NCBIfam" id="TIGR00033">
    <property type="entry name" value="aroC"/>
    <property type="match status" value="1"/>
</dbReference>
<comment type="function">
    <text evidence="7">Catalyzes the anti-1,4-elimination of the C-3 phosphate and the C-6 proR hydrogen from 5-enolpyruvylshikimate-3-phosphate (EPSP) to yield chorismate, which is the branch point compound that serves as the starting substrate for the three terminal pathways of aromatic amino acid biosynthesis. This reaction introduces a second double bond into the aromatic ring system.</text>
</comment>
<comment type="cofactor">
    <cofactor evidence="7 8">
        <name>FMNH2</name>
        <dbReference type="ChEBI" id="CHEBI:57618"/>
    </cofactor>
    <text evidence="7 8">Reduced FMN (FMNH(2)).</text>
</comment>
<organism evidence="9 10">
    <name type="scientific">Horticoccus luteus</name>
    <dbReference type="NCBI Taxonomy" id="2862869"/>
    <lineage>
        <taxon>Bacteria</taxon>
        <taxon>Pseudomonadati</taxon>
        <taxon>Verrucomicrobiota</taxon>
        <taxon>Opitutia</taxon>
        <taxon>Opitutales</taxon>
        <taxon>Opitutaceae</taxon>
        <taxon>Horticoccus</taxon>
    </lineage>
</organism>
<evidence type="ECO:0000313" key="10">
    <source>
        <dbReference type="Proteomes" id="UP000825051"/>
    </source>
</evidence>
<dbReference type="GO" id="GO:0005829">
    <property type="term" value="C:cytosol"/>
    <property type="evidence" value="ECO:0007669"/>
    <property type="project" value="TreeGrafter"/>
</dbReference>
<gene>
    <name evidence="7 9" type="primary">aroC</name>
    <name evidence="9" type="ORF">K0B96_13610</name>
</gene>
<evidence type="ECO:0000256" key="6">
    <source>
        <dbReference type="ARBA" id="ARBA00023239"/>
    </source>
</evidence>
<dbReference type="EMBL" id="CP080507">
    <property type="protein sequence ID" value="QYM78328.1"/>
    <property type="molecule type" value="Genomic_DNA"/>
</dbReference>
<dbReference type="GO" id="GO:0004107">
    <property type="term" value="F:chorismate synthase activity"/>
    <property type="evidence" value="ECO:0007669"/>
    <property type="project" value="UniProtKB-UniRule"/>
</dbReference>
<sequence length="372" mass="39694">MPNSFGKLFRVTTWGESHGAAVGVVIDGCPPNLPFDLAEIQAELDRRRPGQSDIVTPRKEEDRVEVLSGVFEGRTTGTPISLLVRNADQRPGAYDEMKDKFRPSHADFTYQAKFGRRDHRGGGRSSARETVGRVAAGAIAKKILAQGVKAAGGAAVEIRAFLTQVHDIAMPEEARAAFPTLADVEATPVRCPHPATAAAMIARIKHVRSEGDSVGGVIECRVRGLPAGLGEPVFDRLEADLAKAMLSLPATKGFEIGSGFAGARLRGSEHNDAFESRGGVVHTTTNRSGGVQGGISNGEEIVFRVAFKPTATILQSQKTVDILGAETELMGRGRHDPCVVPRAVPIVEAMTALVLVDHWMRQAAQCGTFTFA</sequence>
<keyword evidence="5 7" id="KW-0057">Aromatic amino acid biosynthesis</keyword>
<keyword evidence="7" id="KW-0274">FAD</keyword>
<evidence type="ECO:0000256" key="7">
    <source>
        <dbReference type="HAMAP-Rule" id="MF_00300"/>
    </source>
</evidence>
<dbReference type="SUPFAM" id="SSF103263">
    <property type="entry name" value="Chorismate synthase, AroC"/>
    <property type="match status" value="1"/>
</dbReference>
<dbReference type="GO" id="GO:0009423">
    <property type="term" value="P:chorismate biosynthetic process"/>
    <property type="evidence" value="ECO:0007669"/>
    <property type="project" value="UniProtKB-UniRule"/>
</dbReference>
<dbReference type="InterPro" id="IPR020541">
    <property type="entry name" value="Chorismate_synthase_CS"/>
</dbReference>
<dbReference type="PROSITE" id="PS00788">
    <property type="entry name" value="CHORISMATE_SYNTHASE_2"/>
    <property type="match status" value="1"/>
</dbReference>
<dbReference type="PROSITE" id="PS00787">
    <property type="entry name" value="CHORISMATE_SYNTHASE_1"/>
    <property type="match status" value="1"/>
</dbReference>
<dbReference type="HAMAP" id="MF_00300">
    <property type="entry name" value="Chorismate_synth"/>
    <property type="match status" value="1"/>
</dbReference>
<comment type="similarity">
    <text evidence="2 7 8">Belongs to the chorismate synthase family.</text>
</comment>
<dbReference type="UniPathway" id="UPA00053">
    <property type="reaction ID" value="UER00090"/>
</dbReference>
<keyword evidence="10" id="KW-1185">Reference proteome</keyword>
<dbReference type="EC" id="4.2.3.5" evidence="3 7"/>
<evidence type="ECO:0000256" key="4">
    <source>
        <dbReference type="ARBA" id="ARBA00022605"/>
    </source>
</evidence>
<evidence type="ECO:0000256" key="1">
    <source>
        <dbReference type="ARBA" id="ARBA00005044"/>
    </source>
</evidence>
<feature type="binding site" evidence="7">
    <location>
        <position position="293"/>
    </location>
    <ligand>
        <name>FMN</name>
        <dbReference type="ChEBI" id="CHEBI:58210"/>
    </ligand>
</feature>
<evidence type="ECO:0000256" key="2">
    <source>
        <dbReference type="ARBA" id="ARBA00008014"/>
    </source>
</evidence>
<dbReference type="InterPro" id="IPR000453">
    <property type="entry name" value="Chorismate_synth"/>
</dbReference>
<comment type="catalytic activity">
    <reaction evidence="7 8">
        <text>5-O-(1-carboxyvinyl)-3-phosphoshikimate = chorismate + phosphate</text>
        <dbReference type="Rhea" id="RHEA:21020"/>
        <dbReference type="ChEBI" id="CHEBI:29748"/>
        <dbReference type="ChEBI" id="CHEBI:43474"/>
        <dbReference type="ChEBI" id="CHEBI:57701"/>
        <dbReference type="EC" id="4.2.3.5"/>
    </reaction>
</comment>
<dbReference type="GO" id="GO:0010181">
    <property type="term" value="F:FMN binding"/>
    <property type="evidence" value="ECO:0007669"/>
    <property type="project" value="TreeGrafter"/>
</dbReference>
<dbReference type="GO" id="GO:0009073">
    <property type="term" value="P:aromatic amino acid family biosynthetic process"/>
    <property type="evidence" value="ECO:0007669"/>
    <property type="project" value="UniProtKB-KW"/>
</dbReference>
<name>A0A8F9TU45_9BACT</name>
<proteinExistence type="inferred from homology"/>
<dbReference type="Proteomes" id="UP000825051">
    <property type="component" value="Chromosome"/>
</dbReference>
<dbReference type="KEGG" id="ole:K0B96_13610"/>
<dbReference type="PANTHER" id="PTHR21085">
    <property type="entry name" value="CHORISMATE SYNTHASE"/>
    <property type="match status" value="1"/>
</dbReference>
<evidence type="ECO:0000256" key="8">
    <source>
        <dbReference type="RuleBase" id="RU000605"/>
    </source>
</evidence>
<keyword evidence="7" id="KW-0288">FMN</keyword>
<feature type="binding site" evidence="7">
    <location>
        <position position="334"/>
    </location>
    <ligand>
        <name>FMN</name>
        <dbReference type="ChEBI" id="CHEBI:58210"/>
    </ligand>
</feature>
<evidence type="ECO:0000313" key="9">
    <source>
        <dbReference type="EMBL" id="QYM78328.1"/>
    </source>
</evidence>
<keyword evidence="6 7" id="KW-0456">Lyase</keyword>
<dbReference type="PROSITE" id="PS00789">
    <property type="entry name" value="CHORISMATE_SYNTHASE_3"/>
    <property type="match status" value="1"/>
</dbReference>
<dbReference type="FunFam" id="3.60.150.10:FF:000003">
    <property type="entry name" value="Chorismate synthase"/>
    <property type="match status" value="1"/>
</dbReference>
<dbReference type="PIRSF" id="PIRSF001456">
    <property type="entry name" value="Chorismate_synth"/>
    <property type="match status" value="1"/>
</dbReference>
<dbReference type="GO" id="GO:0008652">
    <property type="term" value="P:amino acid biosynthetic process"/>
    <property type="evidence" value="ECO:0007669"/>
    <property type="project" value="UniProtKB-KW"/>
</dbReference>
<dbReference type="CDD" id="cd07304">
    <property type="entry name" value="Chorismate_synthase"/>
    <property type="match status" value="1"/>
</dbReference>
<dbReference type="RefSeq" id="WP_220161432.1">
    <property type="nucleotide sequence ID" value="NZ_CP080507.1"/>
</dbReference>
<dbReference type="Gene3D" id="3.60.150.10">
    <property type="entry name" value="Chorismate synthase AroC"/>
    <property type="match status" value="1"/>
</dbReference>
<dbReference type="NCBIfam" id="NF003793">
    <property type="entry name" value="PRK05382.1"/>
    <property type="match status" value="1"/>
</dbReference>
<feature type="binding site" evidence="7">
    <location>
        <begin position="124"/>
        <end position="126"/>
    </location>
    <ligand>
        <name>FMN</name>
        <dbReference type="ChEBI" id="CHEBI:58210"/>
    </ligand>
</feature>
<comment type="pathway">
    <text evidence="1 7 8">Metabolic intermediate biosynthesis; chorismate biosynthesis; chorismate from D-erythrose 4-phosphate and phosphoenolpyruvate: step 7/7.</text>
</comment>
<comment type="subunit">
    <text evidence="7">Homotetramer.</text>
</comment>
<keyword evidence="4 7" id="KW-0028">Amino-acid biosynthesis</keyword>
<protein>
    <recommendedName>
        <fullName evidence="3 7">Chorismate synthase</fullName>
        <shortName evidence="7">CS</shortName>
        <ecNumber evidence="3 7">4.2.3.5</ecNumber>
    </recommendedName>
    <alternativeName>
        <fullName evidence="7">5-enolpyruvylshikimate-3-phosphate phospholyase</fullName>
    </alternativeName>
</protein>
<evidence type="ECO:0000256" key="5">
    <source>
        <dbReference type="ARBA" id="ARBA00023141"/>
    </source>
</evidence>
<comment type="caution">
    <text evidence="7">Lacks conserved residue(s) required for the propagation of feature annotation.</text>
</comment>
<dbReference type="InterPro" id="IPR035904">
    <property type="entry name" value="Chorismate_synth_AroC_sf"/>
</dbReference>
<dbReference type="PANTHER" id="PTHR21085:SF0">
    <property type="entry name" value="CHORISMATE SYNTHASE"/>
    <property type="match status" value="1"/>
</dbReference>
<dbReference type="Pfam" id="PF01264">
    <property type="entry name" value="Chorismate_synt"/>
    <property type="match status" value="1"/>
</dbReference>
<keyword evidence="7" id="KW-0521">NADP</keyword>
<keyword evidence="7" id="KW-0285">Flavoprotein</keyword>
<feature type="binding site" evidence="7">
    <location>
        <position position="47"/>
    </location>
    <ligand>
        <name>NADP(+)</name>
        <dbReference type="ChEBI" id="CHEBI:58349"/>
    </ligand>
</feature>